<evidence type="ECO:0000313" key="1">
    <source>
        <dbReference type="EMBL" id="GAA1248930.1"/>
    </source>
</evidence>
<reference evidence="2" key="1">
    <citation type="journal article" date="2019" name="Int. J. Syst. Evol. Microbiol.">
        <title>The Global Catalogue of Microorganisms (GCM) 10K type strain sequencing project: providing services to taxonomists for standard genome sequencing and annotation.</title>
        <authorList>
            <consortium name="The Broad Institute Genomics Platform"/>
            <consortium name="The Broad Institute Genome Sequencing Center for Infectious Disease"/>
            <person name="Wu L."/>
            <person name="Ma J."/>
        </authorList>
    </citation>
    <scope>NUCLEOTIDE SEQUENCE [LARGE SCALE GENOMIC DNA]</scope>
    <source>
        <strain evidence="2">JCM 13004</strain>
    </source>
</reference>
<dbReference type="Proteomes" id="UP001500037">
    <property type="component" value="Unassembled WGS sequence"/>
</dbReference>
<dbReference type="RefSeq" id="WP_344443693.1">
    <property type="nucleotide sequence ID" value="NZ_BAAALF010000085.1"/>
</dbReference>
<dbReference type="SUPFAM" id="SSF55315">
    <property type="entry name" value="L30e-like"/>
    <property type="match status" value="1"/>
</dbReference>
<protein>
    <recommendedName>
        <fullName evidence="3">Chemotaxis protein</fullName>
    </recommendedName>
</protein>
<accession>A0ABP4H3A4</accession>
<comment type="caution">
    <text evidence="1">The sequence shown here is derived from an EMBL/GenBank/DDBJ whole genome shotgun (WGS) entry which is preliminary data.</text>
</comment>
<dbReference type="EMBL" id="BAAALF010000085">
    <property type="protein sequence ID" value="GAA1248930.1"/>
    <property type="molecule type" value="Genomic_DNA"/>
</dbReference>
<dbReference type="InterPro" id="IPR029064">
    <property type="entry name" value="Ribosomal_eL30-like_sf"/>
</dbReference>
<sequence length="365" mass="39574">MHPTLTSAVLAELRRPRPYPAVSILMPTHRREPENAQDPVRLRNLVAEAKERVQADPRVSRADRIDLVGQLDKAVAEVDLVHAEDGLVIFAAPGEHQVWTLGRPVPARVVLSDSFLTRNLVASQAAERPYWVLVAAADHVGLWSGGPERLTELTGGGFPMTRSLVDPDAERQERVGNLPSTFTDEQTRHFLRSADTAAGLVLDADPRPLYLVGEAEALSLLADVGTLARRATAQVPHGGLQQAGHEALRQTVRPALLAHADDEVTALLGELDKARGRKGFAAGIDEVWQNVTAGRVGHLAVEEQYRVTVRDDGDHLLPAEPGSPGSRDDIVDEVIERALDAGAKVQFVPDDRLAGHGRIAAVLRY</sequence>
<name>A0ABP4H3A4_9ACTN</name>
<proteinExistence type="predicted"/>
<dbReference type="InterPro" id="IPR041289">
    <property type="entry name" value="Bact_RF_family3"/>
</dbReference>
<evidence type="ECO:0000313" key="2">
    <source>
        <dbReference type="Proteomes" id="UP001500037"/>
    </source>
</evidence>
<dbReference type="Gene3D" id="3.30.1330.30">
    <property type="match status" value="1"/>
</dbReference>
<gene>
    <name evidence="1" type="ORF">GCM10009665_44740</name>
</gene>
<dbReference type="Pfam" id="PF18845">
    <property type="entry name" value="baeRF_family3"/>
    <property type="match status" value="1"/>
</dbReference>
<organism evidence="1 2">
    <name type="scientific">Kitasatospora nipponensis</name>
    <dbReference type="NCBI Taxonomy" id="258049"/>
    <lineage>
        <taxon>Bacteria</taxon>
        <taxon>Bacillati</taxon>
        <taxon>Actinomycetota</taxon>
        <taxon>Actinomycetes</taxon>
        <taxon>Kitasatosporales</taxon>
        <taxon>Streptomycetaceae</taxon>
        <taxon>Kitasatospora</taxon>
    </lineage>
</organism>
<evidence type="ECO:0008006" key="3">
    <source>
        <dbReference type="Google" id="ProtNLM"/>
    </source>
</evidence>
<keyword evidence="2" id="KW-1185">Reference proteome</keyword>